<dbReference type="Gene3D" id="3.40.50.150">
    <property type="entry name" value="Vaccinia Virus protein VP39"/>
    <property type="match status" value="1"/>
</dbReference>
<sequence length="261" mass="28206">MDASDHTRTVRQSFSRQTRLFTDRDAVFAAREPAVPWLEPLHPDMIILDVACGAGHVAELVAPRVRQVVGLDVTTELLRIAATRLRDAGVANVLFQEGDAARLPFLDASFDVVYCQAALHHFPDPRPYVAEMARVCRPGGRVVISDMVAPSPRLRGPFDDLHRRIDPSHAATLLDTEITTLLRATVGPLAADPARRRATLPIDRLLTPVADREAVFAALRAELAGGPTTGFAPTEQDGQLLISVTTVAVTATPAGPSPTHR</sequence>
<dbReference type="Proteomes" id="UP000198802">
    <property type="component" value="Unassembled WGS sequence"/>
</dbReference>
<name>A0A0S4QD69_9ACTN</name>
<dbReference type="AlphaFoldDB" id="A0A0S4QD69"/>
<organism evidence="2 3">
    <name type="scientific">Parafrankia irregularis</name>
    <dbReference type="NCBI Taxonomy" id="795642"/>
    <lineage>
        <taxon>Bacteria</taxon>
        <taxon>Bacillati</taxon>
        <taxon>Actinomycetota</taxon>
        <taxon>Actinomycetes</taxon>
        <taxon>Frankiales</taxon>
        <taxon>Frankiaceae</taxon>
        <taxon>Parafrankia</taxon>
    </lineage>
</organism>
<dbReference type="InterPro" id="IPR013216">
    <property type="entry name" value="Methyltransf_11"/>
</dbReference>
<keyword evidence="2" id="KW-0489">Methyltransferase</keyword>
<dbReference type="Pfam" id="PF08241">
    <property type="entry name" value="Methyltransf_11"/>
    <property type="match status" value="1"/>
</dbReference>
<dbReference type="GO" id="GO:0008757">
    <property type="term" value="F:S-adenosylmethionine-dependent methyltransferase activity"/>
    <property type="evidence" value="ECO:0007669"/>
    <property type="project" value="InterPro"/>
</dbReference>
<keyword evidence="3" id="KW-1185">Reference proteome</keyword>
<feature type="domain" description="Methyltransferase type 11" evidence="1">
    <location>
        <begin position="48"/>
        <end position="144"/>
    </location>
</feature>
<dbReference type="CDD" id="cd02440">
    <property type="entry name" value="AdoMet_MTases"/>
    <property type="match status" value="1"/>
</dbReference>
<evidence type="ECO:0000313" key="3">
    <source>
        <dbReference type="Proteomes" id="UP000198802"/>
    </source>
</evidence>
<dbReference type="InterPro" id="IPR029063">
    <property type="entry name" value="SAM-dependent_MTases_sf"/>
</dbReference>
<accession>A0A0S4QD69</accession>
<proteinExistence type="predicted"/>
<dbReference type="PANTHER" id="PTHR43591">
    <property type="entry name" value="METHYLTRANSFERASE"/>
    <property type="match status" value="1"/>
</dbReference>
<dbReference type="PANTHER" id="PTHR43591:SF24">
    <property type="entry name" value="2-METHOXY-6-POLYPRENYL-1,4-BENZOQUINOL METHYLASE, MITOCHONDRIAL"/>
    <property type="match status" value="1"/>
</dbReference>
<evidence type="ECO:0000313" key="2">
    <source>
        <dbReference type="EMBL" id="CUU53584.1"/>
    </source>
</evidence>
<dbReference type="SUPFAM" id="SSF53335">
    <property type="entry name" value="S-adenosyl-L-methionine-dependent methyltransferases"/>
    <property type="match status" value="1"/>
</dbReference>
<reference evidence="3" key="1">
    <citation type="submission" date="2015-11" db="EMBL/GenBank/DDBJ databases">
        <authorList>
            <person name="Varghese N."/>
        </authorList>
    </citation>
    <scope>NUCLEOTIDE SEQUENCE [LARGE SCALE GENOMIC DNA]</scope>
    <source>
        <strain evidence="3">DSM 45899</strain>
    </source>
</reference>
<dbReference type="GO" id="GO:0032259">
    <property type="term" value="P:methylation"/>
    <property type="evidence" value="ECO:0007669"/>
    <property type="project" value="UniProtKB-KW"/>
</dbReference>
<dbReference type="EMBL" id="FAOZ01000001">
    <property type="protein sequence ID" value="CUU53584.1"/>
    <property type="molecule type" value="Genomic_DNA"/>
</dbReference>
<protein>
    <submittedName>
        <fullName evidence="2">Methyltransferase domain-containing protein</fullName>
    </submittedName>
</protein>
<evidence type="ECO:0000259" key="1">
    <source>
        <dbReference type="Pfam" id="PF08241"/>
    </source>
</evidence>
<gene>
    <name evidence="2" type="ORF">Ga0074812_10182</name>
</gene>
<dbReference type="RefSeq" id="WP_091270370.1">
    <property type="nucleotide sequence ID" value="NZ_FAOZ01000001.1"/>
</dbReference>
<keyword evidence="2" id="KW-0808">Transferase</keyword>